<keyword evidence="2" id="KW-0378">Hydrolase</keyword>
<dbReference type="Gene3D" id="2.40.70.10">
    <property type="entry name" value="Acid Proteases"/>
    <property type="match status" value="1"/>
</dbReference>
<protein>
    <submittedName>
        <fullName evidence="2">Retroviral-like aspartic protease family protein</fullName>
    </submittedName>
</protein>
<dbReference type="AlphaFoldDB" id="A0A9X4MXF4"/>
<dbReference type="PROSITE" id="PS00141">
    <property type="entry name" value="ASP_PROTEASE"/>
    <property type="match status" value="1"/>
</dbReference>
<keyword evidence="3" id="KW-1185">Reference proteome</keyword>
<accession>A0A9X4MXF4</accession>
<name>A0A9X4MXF4_9FLAO</name>
<evidence type="ECO:0000256" key="1">
    <source>
        <dbReference type="SAM" id="MobiDB-lite"/>
    </source>
</evidence>
<dbReference type="RefSeq" id="WP_304420333.1">
    <property type="nucleotide sequence ID" value="NZ_JANCMU010000002.1"/>
</dbReference>
<dbReference type="PROSITE" id="PS51257">
    <property type="entry name" value="PROKAR_LIPOPROTEIN"/>
    <property type="match status" value="1"/>
</dbReference>
<sequence>MNKFYILIIALILLFSSCERKGRGERRERATARLSQMDVSKDKRVLKDNPKRSNKTSSHSQAKTIVKMSKRSGVYEVPISLNGHSMNFIFDTGASDISISETEAIFLYKNGGLSKEDILGDVQFIDATGTISTGTKINLKKVKIGDRELHNVSASVVNNLNAPLLLGQSALSQFGKVIIDYKNQQLIIE</sequence>
<dbReference type="EMBL" id="JANCMU010000002">
    <property type="protein sequence ID" value="MDG4945769.1"/>
    <property type="molecule type" value="Genomic_DNA"/>
</dbReference>
<dbReference type="InterPro" id="IPR021109">
    <property type="entry name" value="Peptidase_aspartic_dom_sf"/>
</dbReference>
<proteinExistence type="predicted"/>
<evidence type="ECO:0000313" key="3">
    <source>
        <dbReference type="Proteomes" id="UP001152599"/>
    </source>
</evidence>
<dbReference type="CDD" id="cd05483">
    <property type="entry name" value="retropepsin_like_bacteria"/>
    <property type="match status" value="1"/>
</dbReference>
<comment type="caution">
    <text evidence="2">The sequence shown here is derived from an EMBL/GenBank/DDBJ whole genome shotgun (WGS) entry which is preliminary data.</text>
</comment>
<feature type="compositionally biased region" description="Basic and acidic residues" evidence="1">
    <location>
        <begin position="41"/>
        <end position="51"/>
    </location>
</feature>
<feature type="region of interest" description="Disordered" evidence="1">
    <location>
        <begin position="41"/>
        <end position="63"/>
    </location>
</feature>
<reference evidence="2" key="1">
    <citation type="submission" date="2022-07" db="EMBL/GenBank/DDBJ databases">
        <title>Description and genome-wide analysis of Profundicola chukchiensis gen. nov., sp. nov., marine bacteria isolated from bottom sediments of the Chukchi Sea.</title>
        <authorList>
            <person name="Romanenko L."/>
            <person name="Otstavnykh N."/>
            <person name="Kurilenko V."/>
            <person name="Eremeev V."/>
            <person name="Velansky P."/>
            <person name="Mikhailov V."/>
            <person name="Isaeva M."/>
        </authorList>
    </citation>
    <scope>NUCLEOTIDE SEQUENCE</scope>
    <source>
        <strain evidence="2">KMM 9713</strain>
    </source>
</reference>
<dbReference type="InterPro" id="IPR001969">
    <property type="entry name" value="Aspartic_peptidase_AS"/>
</dbReference>
<dbReference type="GO" id="GO:0006508">
    <property type="term" value="P:proteolysis"/>
    <property type="evidence" value="ECO:0007669"/>
    <property type="project" value="UniProtKB-KW"/>
</dbReference>
<dbReference type="InterPro" id="IPR034122">
    <property type="entry name" value="Retropepsin-like_bacterial"/>
</dbReference>
<dbReference type="Pfam" id="PF13975">
    <property type="entry name" value="gag-asp_proteas"/>
    <property type="match status" value="1"/>
</dbReference>
<dbReference type="Proteomes" id="UP001152599">
    <property type="component" value="Unassembled WGS sequence"/>
</dbReference>
<organism evidence="2 3">
    <name type="scientific">Profundicola chukchiensis</name>
    <dbReference type="NCBI Taxonomy" id="2961959"/>
    <lineage>
        <taxon>Bacteria</taxon>
        <taxon>Pseudomonadati</taxon>
        <taxon>Bacteroidota</taxon>
        <taxon>Flavobacteriia</taxon>
        <taxon>Flavobacteriales</taxon>
        <taxon>Weeksellaceae</taxon>
        <taxon>Profundicola</taxon>
    </lineage>
</organism>
<dbReference type="SUPFAM" id="SSF50630">
    <property type="entry name" value="Acid proteases"/>
    <property type="match status" value="1"/>
</dbReference>
<keyword evidence="2" id="KW-0645">Protease</keyword>
<evidence type="ECO:0000313" key="2">
    <source>
        <dbReference type="EMBL" id="MDG4945769.1"/>
    </source>
</evidence>
<gene>
    <name evidence="2" type="ORF">NMK71_05025</name>
</gene>
<dbReference type="GO" id="GO:0004190">
    <property type="term" value="F:aspartic-type endopeptidase activity"/>
    <property type="evidence" value="ECO:0007669"/>
    <property type="project" value="InterPro"/>
</dbReference>